<dbReference type="InterPro" id="IPR001932">
    <property type="entry name" value="PPM-type_phosphatase-like_dom"/>
</dbReference>
<keyword evidence="3 4" id="KW-0904">Protein phosphatase</keyword>
<dbReference type="CDD" id="cd00143">
    <property type="entry name" value="PP2Cc"/>
    <property type="match status" value="1"/>
</dbReference>
<evidence type="ECO:0000256" key="2">
    <source>
        <dbReference type="ARBA" id="ARBA00022801"/>
    </source>
</evidence>
<dbReference type="STRING" id="645134.A0A0L0HKM9"/>
<dbReference type="OMA" id="CHTHMKK"/>
<dbReference type="eggNOG" id="KOG0697">
    <property type="taxonomic scope" value="Eukaryota"/>
</dbReference>
<dbReference type="PROSITE" id="PS51746">
    <property type="entry name" value="PPM_2"/>
    <property type="match status" value="1"/>
</dbReference>
<keyword evidence="7" id="KW-1185">Reference proteome</keyword>
<dbReference type="InterPro" id="IPR015655">
    <property type="entry name" value="PP2C"/>
</dbReference>
<gene>
    <name evidence="6" type="ORF">SPPG_03449</name>
</gene>
<accession>A0A0L0HKM9</accession>
<dbReference type="Pfam" id="PF00481">
    <property type="entry name" value="PP2C"/>
    <property type="match status" value="1"/>
</dbReference>
<protein>
    <recommendedName>
        <fullName evidence="5">PPM-type phosphatase domain-containing protein</fullName>
    </recommendedName>
</protein>
<name>A0A0L0HKM9_SPIPD</name>
<dbReference type="SMART" id="SM00332">
    <property type="entry name" value="PP2Cc"/>
    <property type="match status" value="1"/>
</dbReference>
<evidence type="ECO:0000256" key="1">
    <source>
        <dbReference type="ARBA" id="ARBA00022723"/>
    </source>
</evidence>
<dbReference type="OrthoDB" id="420076at2759"/>
<dbReference type="Proteomes" id="UP000053201">
    <property type="component" value="Unassembled WGS sequence"/>
</dbReference>
<dbReference type="InterPro" id="IPR000222">
    <property type="entry name" value="PP2C_BS"/>
</dbReference>
<dbReference type="EMBL" id="KQ257454">
    <property type="protein sequence ID" value="KND01652.1"/>
    <property type="molecule type" value="Genomic_DNA"/>
</dbReference>
<evidence type="ECO:0000313" key="7">
    <source>
        <dbReference type="Proteomes" id="UP000053201"/>
    </source>
</evidence>
<proteinExistence type="inferred from homology"/>
<evidence type="ECO:0000256" key="3">
    <source>
        <dbReference type="ARBA" id="ARBA00022912"/>
    </source>
</evidence>
<dbReference type="VEuPathDB" id="FungiDB:SPPG_03449"/>
<evidence type="ECO:0000313" key="6">
    <source>
        <dbReference type="EMBL" id="KND01652.1"/>
    </source>
</evidence>
<dbReference type="RefSeq" id="XP_016609691.1">
    <property type="nucleotide sequence ID" value="XM_016751712.1"/>
</dbReference>
<dbReference type="GeneID" id="27686963"/>
<dbReference type="SUPFAM" id="SSF81606">
    <property type="entry name" value="PP2C-like"/>
    <property type="match status" value="1"/>
</dbReference>
<evidence type="ECO:0000259" key="5">
    <source>
        <dbReference type="PROSITE" id="PS51746"/>
    </source>
</evidence>
<dbReference type="InParanoid" id="A0A0L0HKM9"/>
<comment type="similarity">
    <text evidence="4">Belongs to the PP2C family.</text>
</comment>
<dbReference type="PANTHER" id="PTHR47992">
    <property type="entry name" value="PROTEIN PHOSPHATASE"/>
    <property type="match status" value="1"/>
</dbReference>
<keyword evidence="2 4" id="KW-0378">Hydrolase</keyword>
<dbReference type="GO" id="GO:0046872">
    <property type="term" value="F:metal ion binding"/>
    <property type="evidence" value="ECO:0007669"/>
    <property type="project" value="UniProtKB-KW"/>
</dbReference>
<sequence length="316" mass="34534">MLEGNQSNAEGKDKITVIDAGAASVQGRRPHQEDRYTIIPPTAVPGSQRKVAFYAIFDGHGGTTAAEHARTHLHRILALLPEFQKGKYEEAIRIAFRREDEELFNTLVLERGQKKGGTTAVISIVDVTAALLVVGNLGDARAVLGILDDRKHSGYRAERLTKDHKPTEPEEMARIAEVGGEVNPASGRIGAVNISRALGDFRYKLPLTRTDQNDPLVSEAVRPGANVKDDFVSVEPHITSKHLDPAVHHLLVLASDGVWNEMKDQTVIDLVAAGRQKGWDAHTIAKAIVKTTEKNLYSDNATCIVVIFGKPRPVEE</sequence>
<reference evidence="6 7" key="1">
    <citation type="submission" date="2009-08" db="EMBL/GenBank/DDBJ databases">
        <title>The Genome Sequence of Spizellomyces punctatus strain DAOM BR117.</title>
        <authorList>
            <consortium name="The Broad Institute Genome Sequencing Platform"/>
            <person name="Russ C."/>
            <person name="Cuomo C."/>
            <person name="Shea T."/>
            <person name="Young S.K."/>
            <person name="Zeng Q."/>
            <person name="Koehrsen M."/>
            <person name="Haas B."/>
            <person name="Borodovsky M."/>
            <person name="Guigo R."/>
            <person name="Alvarado L."/>
            <person name="Berlin A."/>
            <person name="Bochicchio J."/>
            <person name="Borenstein D."/>
            <person name="Chapman S."/>
            <person name="Chen Z."/>
            <person name="Engels R."/>
            <person name="Freedman E."/>
            <person name="Gellesch M."/>
            <person name="Goldberg J."/>
            <person name="Griggs A."/>
            <person name="Gujja S."/>
            <person name="Heiman D."/>
            <person name="Hepburn T."/>
            <person name="Howarth C."/>
            <person name="Jen D."/>
            <person name="Larson L."/>
            <person name="Lewis B."/>
            <person name="Mehta T."/>
            <person name="Park D."/>
            <person name="Pearson M."/>
            <person name="Roberts A."/>
            <person name="Saif S."/>
            <person name="Shenoy N."/>
            <person name="Sisk P."/>
            <person name="Stolte C."/>
            <person name="Sykes S."/>
            <person name="Thomson T."/>
            <person name="Walk T."/>
            <person name="White J."/>
            <person name="Yandava C."/>
            <person name="Burger G."/>
            <person name="Gray M.W."/>
            <person name="Holland P.W.H."/>
            <person name="King N."/>
            <person name="Lang F.B.F."/>
            <person name="Roger A.J."/>
            <person name="Ruiz-Trillo I."/>
            <person name="Lander E."/>
            <person name="Nusbaum C."/>
        </authorList>
    </citation>
    <scope>NUCLEOTIDE SEQUENCE [LARGE SCALE GENOMIC DNA]</scope>
    <source>
        <strain evidence="6 7">DAOM BR117</strain>
    </source>
</reference>
<dbReference type="PROSITE" id="PS01032">
    <property type="entry name" value="PPM_1"/>
    <property type="match status" value="1"/>
</dbReference>
<dbReference type="InterPro" id="IPR036457">
    <property type="entry name" value="PPM-type-like_dom_sf"/>
</dbReference>
<organism evidence="6 7">
    <name type="scientific">Spizellomyces punctatus (strain DAOM BR117)</name>
    <dbReference type="NCBI Taxonomy" id="645134"/>
    <lineage>
        <taxon>Eukaryota</taxon>
        <taxon>Fungi</taxon>
        <taxon>Fungi incertae sedis</taxon>
        <taxon>Chytridiomycota</taxon>
        <taxon>Chytridiomycota incertae sedis</taxon>
        <taxon>Chytridiomycetes</taxon>
        <taxon>Spizellomycetales</taxon>
        <taxon>Spizellomycetaceae</taxon>
        <taxon>Spizellomyces</taxon>
    </lineage>
</organism>
<dbReference type="AlphaFoldDB" id="A0A0L0HKM9"/>
<evidence type="ECO:0000256" key="4">
    <source>
        <dbReference type="RuleBase" id="RU003465"/>
    </source>
</evidence>
<dbReference type="Gene3D" id="3.60.40.10">
    <property type="entry name" value="PPM-type phosphatase domain"/>
    <property type="match status" value="1"/>
</dbReference>
<keyword evidence="1" id="KW-0479">Metal-binding</keyword>
<feature type="domain" description="PPM-type phosphatase" evidence="5">
    <location>
        <begin position="19"/>
        <end position="308"/>
    </location>
</feature>
<dbReference type="GO" id="GO:0004722">
    <property type="term" value="F:protein serine/threonine phosphatase activity"/>
    <property type="evidence" value="ECO:0007669"/>
    <property type="project" value="InterPro"/>
</dbReference>